<keyword evidence="3" id="KW-1185">Reference proteome</keyword>
<evidence type="ECO:0000313" key="3">
    <source>
        <dbReference type="Proteomes" id="UP000077266"/>
    </source>
</evidence>
<dbReference type="PROSITE" id="PS50012">
    <property type="entry name" value="RCC1_3"/>
    <property type="match status" value="1"/>
</dbReference>
<dbReference type="Pfam" id="PF13540">
    <property type="entry name" value="RCC1_2"/>
    <property type="match status" value="1"/>
</dbReference>
<dbReference type="Gene3D" id="2.130.10.30">
    <property type="entry name" value="Regulator of chromosome condensation 1/beta-lactamase-inhibitor protein II"/>
    <property type="match status" value="1"/>
</dbReference>
<dbReference type="InterPro" id="IPR009091">
    <property type="entry name" value="RCC1/BLIP-II"/>
</dbReference>
<name>A0A165DQM3_EXIGL</name>
<proteinExistence type="predicted"/>
<dbReference type="GO" id="GO:0005743">
    <property type="term" value="C:mitochondrial inner membrane"/>
    <property type="evidence" value="ECO:0007669"/>
    <property type="project" value="TreeGrafter"/>
</dbReference>
<dbReference type="InterPro" id="IPR000408">
    <property type="entry name" value="Reg_chr_condens"/>
</dbReference>
<feature type="non-terminal residue" evidence="2">
    <location>
        <position position="545"/>
    </location>
</feature>
<dbReference type="EMBL" id="KV426199">
    <property type="protein sequence ID" value="KZV85131.1"/>
    <property type="molecule type" value="Genomic_DNA"/>
</dbReference>
<gene>
    <name evidence="2" type="ORF">EXIGLDRAFT_841692</name>
</gene>
<dbReference type="Proteomes" id="UP000077266">
    <property type="component" value="Unassembled WGS sequence"/>
</dbReference>
<sequence length="545" mass="58032">MSASLVRGAARRARPVALALAAGSAVSVTVWSLQNRKYANDDADASKPAPPAVTPVPTNWDASTLVWGSNKSKLISPEASATDSFRSPAALDLQLPPVRDLALAATHGALVDARGDVYQWGDGHFGTRSVDNREPMATLKGKDIKSVSLSQGKLYALSKRGRVFVLPVAADDQATPAQPSWFSWLWGTTSNPHYAELSTNTRLGYTEKVVSISAGSDHLLALTSSGRVFSHPVSLRANAFGQLGFRKFDVQAPDAPSKRIEVSLDAKGTGWGRAVHTDTSDVPLPEGIDDKSVHFCDKLYELPALKDVKIAQAVAGERTSFVRTVEQGRVLAWGANDFGQLGLGNATSLPYVTVPSEVVLSRYCPAGTYSKCLNIVPGGDLTFFVVERASPGKTATIDLLAAGRGQWGALGNGTFSSAQAEPLRIRAVSGLTEYSEARQRLEPMGVHALSVSPAPSGHVLLTLDTISRFGTGGDAPARRDLLVWGMNQSSQLGNGARKSLATPQHLEDAAGNRAMLGEKWTRVLDLQGNVWGRNVKVEQRVVAGH</sequence>
<feature type="repeat" description="RCC1" evidence="1">
    <location>
        <begin position="328"/>
        <end position="388"/>
    </location>
</feature>
<evidence type="ECO:0000256" key="1">
    <source>
        <dbReference type="PROSITE-ProRule" id="PRU00235"/>
    </source>
</evidence>
<dbReference type="Pfam" id="PF00415">
    <property type="entry name" value="RCC1"/>
    <property type="match status" value="1"/>
</dbReference>
<accession>A0A165DQM3</accession>
<organism evidence="2 3">
    <name type="scientific">Exidia glandulosa HHB12029</name>
    <dbReference type="NCBI Taxonomy" id="1314781"/>
    <lineage>
        <taxon>Eukaryota</taxon>
        <taxon>Fungi</taxon>
        <taxon>Dikarya</taxon>
        <taxon>Basidiomycota</taxon>
        <taxon>Agaricomycotina</taxon>
        <taxon>Agaricomycetes</taxon>
        <taxon>Auriculariales</taxon>
        <taxon>Exidiaceae</taxon>
        <taxon>Exidia</taxon>
    </lineage>
</organism>
<dbReference type="PANTHER" id="PTHR47563">
    <property type="entry name" value="PROTEIN FMP25, MITOCHONDRIAL"/>
    <property type="match status" value="1"/>
</dbReference>
<dbReference type="InterPro" id="IPR053245">
    <property type="entry name" value="MitoProcess-Associated"/>
</dbReference>
<dbReference type="AlphaFoldDB" id="A0A165DQM3"/>
<reference evidence="2 3" key="1">
    <citation type="journal article" date="2016" name="Mol. Biol. Evol.">
        <title>Comparative Genomics of Early-Diverging Mushroom-Forming Fungi Provides Insights into the Origins of Lignocellulose Decay Capabilities.</title>
        <authorList>
            <person name="Nagy L.G."/>
            <person name="Riley R."/>
            <person name="Tritt A."/>
            <person name="Adam C."/>
            <person name="Daum C."/>
            <person name="Floudas D."/>
            <person name="Sun H."/>
            <person name="Yadav J.S."/>
            <person name="Pangilinan J."/>
            <person name="Larsson K.H."/>
            <person name="Matsuura K."/>
            <person name="Barry K."/>
            <person name="Labutti K."/>
            <person name="Kuo R."/>
            <person name="Ohm R.A."/>
            <person name="Bhattacharya S.S."/>
            <person name="Shirouzu T."/>
            <person name="Yoshinaga Y."/>
            <person name="Martin F.M."/>
            <person name="Grigoriev I.V."/>
            <person name="Hibbett D.S."/>
        </authorList>
    </citation>
    <scope>NUCLEOTIDE SEQUENCE [LARGE SCALE GENOMIC DNA]</scope>
    <source>
        <strain evidence="2 3">HHB12029</strain>
    </source>
</reference>
<dbReference type="GO" id="GO:0034551">
    <property type="term" value="P:mitochondrial respiratory chain complex III assembly"/>
    <property type="evidence" value="ECO:0007669"/>
    <property type="project" value="TreeGrafter"/>
</dbReference>
<evidence type="ECO:0000313" key="2">
    <source>
        <dbReference type="EMBL" id="KZV85131.1"/>
    </source>
</evidence>
<dbReference type="InParanoid" id="A0A165DQM3"/>
<dbReference type="PANTHER" id="PTHR47563:SF1">
    <property type="entry name" value="PROTEIN FMP25, MITOCHONDRIAL"/>
    <property type="match status" value="1"/>
</dbReference>
<dbReference type="OrthoDB" id="10256179at2759"/>
<dbReference type="SUPFAM" id="SSF50985">
    <property type="entry name" value="RCC1/BLIP-II"/>
    <property type="match status" value="1"/>
</dbReference>
<dbReference type="STRING" id="1314781.A0A165DQM3"/>
<dbReference type="PROSITE" id="PS00626">
    <property type="entry name" value="RCC1_2"/>
    <property type="match status" value="1"/>
</dbReference>
<protein>
    <submittedName>
        <fullName evidence="2">RCC1/BLIP-II protein</fullName>
    </submittedName>
</protein>